<feature type="transmembrane region" description="Helical" evidence="4">
    <location>
        <begin position="63"/>
        <end position="84"/>
    </location>
</feature>
<dbReference type="EMBL" id="CP045725">
    <property type="protein sequence ID" value="QGF24973.1"/>
    <property type="molecule type" value="Genomic_DNA"/>
</dbReference>
<dbReference type="Pfam" id="PF00535">
    <property type="entry name" value="Glycos_transf_2"/>
    <property type="match status" value="1"/>
</dbReference>
<keyword evidence="7" id="KW-1185">Reference proteome</keyword>
<feature type="transmembrane region" description="Helical" evidence="4">
    <location>
        <begin position="351"/>
        <end position="378"/>
    </location>
</feature>
<keyword evidence="3 6" id="KW-0808">Transferase</keyword>
<feature type="domain" description="Glycosyltransferase 2-like" evidence="5">
    <location>
        <begin position="106"/>
        <end position="272"/>
    </location>
</feature>
<name>A0A5Q2FII0_9ACTN</name>
<evidence type="ECO:0000313" key="7">
    <source>
        <dbReference type="Proteomes" id="UP000386847"/>
    </source>
</evidence>
<evidence type="ECO:0000256" key="2">
    <source>
        <dbReference type="ARBA" id="ARBA00022676"/>
    </source>
</evidence>
<dbReference type="RefSeq" id="WP_153573502.1">
    <property type="nucleotide sequence ID" value="NZ_CP045725.1"/>
</dbReference>
<dbReference type="KEGG" id="rain:Rai3103_16660"/>
<evidence type="ECO:0000256" key="3">
    <source>
        <dbReference type="ARBA" id="ARBA00022679"/>
    </source>
</evidence>
<comment type="similarity">
    <text evidence="1">Belongs to the glycosyltransferase 2 family.</text>
</comment>
<gene>
    <name evidence="6" type="ORF">Rai3103_16660</name>
</gene>
<evidence type="ECO:0000259" key="5">
    <source>
        <dbReference type="Pfam" id="PF00535"/>
    </source>
</evidence>
<keyword evidence="4" id="KW-1133">Transmembrane helix</keyword>
<keyword evidence="2" id="KW-0328">Glycosyltransferase</keyword>
<dbReference type="GO" id="GO:0016757">
    <property type="term" value="F:glycosyltransferase activity"/>
    <property type="evidence" value="ECO:0007669"/>
    <property type="project" value="UniProtKB-KW"/>
</dbReference>
<evidence type="ECO:0000313" key="6">
    <source>
        <dbReference type="EMBL" id="QGF24973.1"/>
    </source>
</evidence>
<keyword evidence="4" id="KW-0472">Membrane</keyword>
<evidence type="ECO:0000256" key="4">
    <source>
        <dbReference type="SAM" id="Phobius"/>
    </source>
</evidence>
<evidence type="ECO:0000256" key="1">
    <source>
        <dbReference type="ARBA" id="ARBA00006739"/>
    </source>
</evidence>
<feature type="transmembrane region" description="Helical" evidence="4">
    <location>
        <begin position="390"/>
        <end position="409"/>
    </location>
</feature>
<dbReference type="SUPFAM" id="SSF53448">
    <property type="entry name" value="Nucleotide-diphospho-sugar transferases"/>
    <property type="match status" value="1"/>
</dbReference>
<dbReference type="PANTHER" id="PTHR43630">
    <property type="entry name" value="POLY-BETA-1,6-N-ACETYL-D-GLUCOSAMINE SYNTHASE"/>
    <property type="match status" value="1"/>
</dbReference>
<reference evidence="6 7" key="1">
    <citation type="submission" date="2019-10" db="EMBL/GenBank/DDBJ databases">
        <title>Genomic analysis of Raineyella sp. CBA3103.</title>
        <authorList>
            <person name="Roh S.W."/>
        </authorList>
    </citation>
    <scope>NUCLEOTIDE SEQUENCE [LARGE SCALE GENOMIC DNA]</scope>
    <source>
        <strain evidence="6 7">CBA3103</strain>
    </source>
</reference>
<sequence length="493" mass="54477">MAYVRDYLIPAARAHGYTFTTLPASSSAFANGNVHVTPSWADEATLVVTKTLYVWPTFVMHDLFLFTVALTAAIGLLNIGLAFLRSREERRWRAQEVAPTRTIPVTVLLAAYNEEKLIERTIRTVLASSYPISEVVVVDDGSTDATSAVVTRLMAQDARIRLLRQPNAGKSAALNHGLTTTQGEVVITIDADTIVGAQTVSHLMRRYERDAEGRIGVVAGAVRVGNYRSNVLTRWQALEYVTQIGIDRAAQAVLNAIAIVPGACTAWRREAILEAGGFKDDNLAEDADLALTLHRLGWRVDQAGEAYAFTEAPDTMDDLLKQRVRWTYGIMQAMWKHRSLLFSRRHPGLGFFVYPMYILNQLIPLVFLPIIVVVTVLSLENGGWPKIVEFFAAFVVYQFLVSFLAISFLGEDRGLLRIVPIYRVIYEPLRAYLLYATVVSALKGIQMRWNRVHRTGSVDPHLGAAAQRHGTVAPVGLTPEAERPGAPAPGGPR</sequence>
<protein>
    <submittedName>
        <fullName evidence="6">Glycosyltransferase</fullName>
    </submittedName>
</protein>
<dbReference type="InterPro" id="IPR029044">
    <property type="entry name" value="Nucleotide-diphossugar_trans"/>
</dbReference>
<proteinExistence type="inferred from homology"/>
<dbReference type="PANTHER" id="PTHR43630:SF1">
    <property type="entry name" value="POLY-BETA-1,6-N-ACETYL-D-GLUCOSAMINE SYNTHASE"/>
    <property type="match status" value="1"/>
</dbReference>
<accession>A0A5Q2FII0</accession>
<organism evidence="6 7">
    <name type="scientific">Raineyella fluvialis</name>
    <dbReference type="NCBI Taxonomy" id="2662261"/>
    <lineage>
        <taxon>Bacteria</taxon>
        <taxon>Bacillati</taxon>
        <taxon>Actinomycetota</taxon>
        <taxon>Actinomycetes</taxon>
        <taxon>Propionibacteriales</taxon>
        <taxon>Propionibacteriaceae</taxon>
        <taxon>Raineyella</taxon>
    </lineage>
</organism>
<dbReference type="InterPro" id="IPR001173">
    <property type="entry name" value="Glyco_trans_2-like"/>
</dbReference>
<dbReference type="Proteomes" id="UP000386847">
    <property type="component" value="Chromosome"/>
</dbReference>
<keyword evidence="4" id="KW-0812">Transmembrane</keyword>
<dbReference type="AlphaFoldDB" id="A0A5Q2FII0"/>
<dbReference type="CDD" id="cd06423">
    <property type="entry name" value="CESA_like"/>
    <property type="match status" value="1"/>
</dbReference>
<dbReference type="Gene3D" id="3.90.550.10">
    <property type="entry name" value="Spore Coat Polysaccharide Biosynthesis Protein SpsA, Chain A"/>
    <property type="match status" value="1"/>
</dbReference>